<evidence type="ECO:0000313" key="4">
    <source>
        <dbReference type="Proteomes" id="UP000245845"/>
    </source>
</evidence>
<gene>
    <name evidence="3" type="ORF">A8806_106198</name>
</gene>
<dbReference type="InterPro" id="IPR036165">
    <property type="entry name" value="YefM-like_sf"/>
</dbReference>
<sequence>MSPTLLDFAEKLVPVSDFSQGKAGKIFSDVAENNSEYIVLKNNQPTAVVISVAQYKNLQTRLAKFERLLEMAENIKLLRLAENRQDSHTTDFESLVEKEGFSMEELTAISESVEIE</sequence>
<dbReference type="InterPro" id="IPR006442">
    <property type="entry name" value="Antitoxin_Phd/YefM"/>
</dbReference>
<comment type="function">
    <text evidence="2">Antitoxin component of a type II toxin-antitoxin (TA) system.</text>
</comment>
<evidence type="ECO:0000256" key="2">
    <source>
        <dbReference type="RuleBase" id="RU362080"/>
    </source>
</evidence>
<reference evidence="3 4" key="1">
    <citation type="submission" date="2018-05" db="EMBL/GenBank/DDBJ databases">
        <title>The Hungate 1000. A catalogue of reference genomes from the rumen microbiome.</title>
        <authorList>
            <person name="Kelly W."/>
        </authorList>
    </citation>
    <scope>NUCLEOTIDE SEQUENCE [LARGE SCALE GENOMIC DNA]</scope>
    <source>
        <strain evidence="3 4">NLAE-zl-C242</strain>
    </source>
</reference>
<comment type="similarity">
    <text evidence="1 2">Belongs to the phD/YefM antitoxin family.</text>
</comment>
<dbReference type="OrthoDB" id="1646957at2"/>
<dbReference type="AlphaFoldDB" id="A0A2Y9BHU5"/>
<organism evidence="3 4">
    <name type="scientific">Faecalicatena orotica</name>
    <dbReference type="NCBI Taxonomy" id="1544"/>
    <lineage>
        <taxon>Bacteria</taxon>
        <taxon>Bacillati</taxon>
        <taxon>Bacillota</taxon>
        <taxon>Clostridia</taxon>
        <taxon>Lachnospirales</taxon>
        <taxon>Lachnospiraceae</taxon>
        <taxon>Faecalicatena</taxon>
    </lineage>
</organism>
<accession>A0A2Y9BHU5</accession>
<dbReference type="NCBIfam" id="TIGR01552">
    <property type="entry name" value="phd_fam"/>
    <property type="match status" value="1"/>
</dbReference>
<evidence type="ECO:0000256" key="1">
    <source>
        <dbReference type="ARBA" id="ARBA00009981"/>
    </source>
</evidence>
<dbReference type="EMBL" id="QGDL01000006">
    <property type="protein sequence ID" value="PWJ29460.1"/>
    <property type="molecule type" value="Genomic_DNA"/>
</dbReference>
<proteinExistence type="inferred from homology"/>
<keyword evidence="4" id="KW-1185">Reference proteome</keyword>
<dbReference type="RefSeq" id="WP_109731306.1">
    <property type="nucleotide sequence ID" value="NZ_BAAACK010000026.1"/>
</dbReference>
<comment type="caution">
    <text evidence="3">The sequence shown here is derived from an EMBL/GenBank/DDBJ whole genome shotgun (WGS) entry which is preliminary data.</text>
</comment>
<dbReference type="SUPFAM" id="SSF143120">
    <property type="entry name" value="YefM-like"/>
    <property type="match status" value="1"/>
</dbReference>
<protein>
    <recommendedName>
        <fullName evidence="2">Antitoxin</fullName>
    </recommendedName>
</protein>
<dbReference type="Pfam" id="PF02604">
    <property type="entry name" value="PhdYeFM_antitox"/>
    <property type="match status" value="1"/>
</dbReference>
<dbReference type="Proteomes" id="UP000245845">
    <property type="component" value="Unassembled WGS sequence"/>
</dbReference>
<name>A0A2Y9BHU5_9FIRM</name>
<evidence type="ECO:0000313" key="3">
    <source>
        <dbReference type="EMBL" id="PWJ29460.1"/>
    </source>
</evidence>